<dbReference type="RefSeq" id="WP_038559948.1">
    <property type="nucleotide sequence ID" value="NZ_CP007481.1"/>
</dbReference>
<feature type="region of interest" description="Disordered" evidence="1">
    <location>
        <begin position="660"/>
        <end position="703"/>
    </location>
</feature>
<accession>X5HKS0</accession>
<dbReference type="Proteomes" id="UP000023755">
    <property type="component" value="Chromosome"/>
</dbReference>
<reference evidence="2 3" key="1">
    <citation type="submission" date="2014-03" db="EMBL/GenBank/DDBJ databases">
        <title>Sequencing and Comparison of Genomes and Transcriptome Profiles of Human Ehrlichiosis Agents.</title>
        <authorList>
            <person name="Lin M."/>
            <person name="Daugherty S.C."/>
            <person name="Nagaraj S."/>
            <person name="Cheng Z."/>
            <person name="Xiong Q."/>
            <person name="Lin F.-Y."/>
            <person name="Sengamalay N."/>
            <person name="Ott S."/>
            <person name="Godinez A."/>
            <person name="Tallon L.J."/>
            <person name="Sadzewicz L."/>
            <person name="Fraser C.M."/>
            <person name="Dunning Hotopp J.C."/>
            <person name="Rikihisa Y."/>
        </authorList>
    </citation>
    <scope>NUCLEOTIDE SEQUENCE [LARGE SCALE GENOMIC DNA]</scope>
    <source>
        <strain evidence="2 3">Oregon</strain>
    </source>
</reference>
<dbReference type="STRING" id="1286528.NHE_0727"/>
<feature type="compositionally biased region" description="Basic and acidic residues" evidence="1">
    <location>
        <begin position="687"/>
        <end position="703"/>
    </location>
</feature>
<organism evidence="2 3">
    <name type="scientific">Neorickettsia helminthoeca str. Oregon</name>
    <dbReference type="NCBI Taxonomy" id="1286528"/>
    <lineage>
        <taxon>Bacteria</taxon>
        <taxon>Pseudomonadati</taxon>
        <taxon>Pseudomonadota</taxon>
        <taxon>Alphaproteobacteria</taxon>
        <taxon>Rickettsiales</taxon>
        <taxon>Anaplasmataceae</taxon>
        <taxon>Neorickettsia</taxon>
    </lineage>
</organism>
<gene>
    <name evidence="2" type="ORF">NHE_0727</name>
</gene>
<evidence type="ECO:0000313" key="2">
    <source>
        <dbReference type="EMBL" id="AHX11659.1"/>
    </source>
</evidence>
<protein>
    <submittedName>
        <fullName evidence="2">Uncharacterized protein</fullName>
    </submittedName>
</protein>
<dbReference type="HOGENOM" id="CLU_339440_0_0_5"/>
<dbReference type="AlphaFoldDB" id="X5HKS0"/>
<proteinExistence type="predicted"/>
<name>X5HKS0_9RICK</name>
<feature type="compositionally biased region" description="Low complexity" evidence="1">
    <location>
        <begin position="670"/>
        <end position="681"/>
    </location>
</feature>
<dbReference type="KEGG" id="nhm:NHE_0727"/>
<dbReference type="OrthoDB" id="7164980at2"/>
<evidence type="ECO:0000313" key="3">
    <source>
        <dbReference type="Proteomes" id="UP000023755"/>
    </source>
</evidence>
<keyword evidence="3" id="KW-1185">Reference proteome</keyword>
<sequence>MRTFILLILCIYLNFFGEALSKGGRQAVSRPEPAGEGWEPSKIEVHATIGSDSVVLTEGDCSYIFPTWIRTFSAWCKNGCFKAIDNVCHDYVYSFKDEYSEECLCARQVTVCDRSVAIDGNLLGCVKSSLLPMPPPFYKTLLTKIGVFIVPMQSSTYTNPSMRVIVKDGKSLSGYNIAYSGQISPTETVYSTDDKAPIIVSKDLSKYQTCVKVINVLNAESPNKAKICFNRYGSEYSGRLQYDASSDTLTVGGRKIAHFRPSVISGTNTGRCMGPLCKNGFFLAGYVCSRNPDSRNSTSQSVQLSGEKAVCEGSGLIIGDDGSMKCKDSSKPLCPPEYLLKMRYIEDNSSNLVCALDLASLPEQYYSVLGGKAKFFKMSVRKFVPYSLVDEANNRWVPAKKDALEIAHTAQDVLDTLEFIPELMIYRRQDGRQTLFYKYEERRVFCFRGDLDGNGGCRKPFYDLESIPVGSTSYVETVFSDLGGKAFFLPADSGTNKYSQNSCGGGLCYVPATPFQRNLCVFEQKHSRCFEYQAPLPRSSGTKSDITGLPFHVADVPKMQELDKEQKCDLFAIEAIGGGSAGTEDTSGSSGEYISVAVSAKDFMDSLMEGKVLLPVVGLGGTEECPDGQDSRLYVCDKLRECSGTETDISGCGYIPYGDDGGKKQPSDPSVASGSGVKSKGTPVSGGKDEPGSASVDKDAQDRHNQQYIKDHCKVIIAAQGGKQSKQDIEDIVRFGSEFEALFMRGIRIESIAGKKASYATDVMLPYSDVLEGRGMYVSSDNSVSKEQLLDDGKEGRPQICTSLKYGRGGYPLKIKRNVQRNSYNGTDPIILDGWPGVIRIQCQMLHKPKQ</sequence>
<evidence type="ECO:0000256" key="1">
    <source>
        <dbReference type="SAM" id="MobiDB-lite"/>
    </source>
</evidence>
<dbReference type="EMBL" id="CP007481">
    <property type="protein sequence ID" value="AHX11659.1"/>
    <property type="molecule type" value="Genomic_DNA"/>
</dbReference>